<dbReference type="PROSITE" id="PS50096">
    <property type="entry name" value="IQ"/>
    <property type="match status" value="2"/>
</dbReference>
<feature type="compositionally biased region" description="Low complexity" evidence="4">
    <location>
        <begin position="387"/>
        <end position="398"/>
    </location>
</feature>
<dbReference type="Pfam" id="PF00612">
    <property type="entry name" value="IQ"/>
    <property type="match status" value="2"/>
</dbReference>
<feature type="compositionally biased region" description="Basic and acidic residues" evidence="4">
    <location>
        <begin position="324"/>
        <end position="335"/>
    </location>
</feature>
<evidence type="ECO:0000313" key="6">
    <source>
        <dbReference type="EMBL" id="JAT41437.1"/>
    </source>
</evidence>
<dbReference type="PANTHER" id="PTHR32295">
    <property type="entry name" value="IQ-DOMAIN 5-RELATED"/>
    <property type="match status" value="1"/>
</dbReference>
<reference evidence="6" key="1">
    <citation type="submission" date="2015-07" db="EMBL/GenBank/DDBJ databases">
        <title>Transcriptome Assembly of Anthurium amnicola.</title>
        <authorList>
            <person name="Suzuki J."/>
        </authorList>
    </citation>
    <scope>NUCLEOTIDE SEQUENCE</scope>
</reference>
<feature type="compositionally biased region" description="Basic and acidic residues" evidence="4">
    <location>
        <begin position="150"/>
        <end position="166"/>
    </location>
</feature>
<name>A0A1D1XGA9_9ARAE</name>
<dbReference type="CDD" id="cd23767">
    <property type="entry name" value="IQCD"/>
    <property type="match status" value="1"/>
</dbReference>
<feature type="region of interest" description="Disordered" evidence="4">
    <location>
        <begin position="1"/>
        <end position="33"/>
    </location>
</feature>
<sequence length="459" mass="50082">MLAGLPAPARPVEDEDEDEGYGSPSTGAAESRSHAIAVAAATKAAAEAAVAAAQAAAKVVRLAGYGRQSREERAAILIQAVYRGYLARRALRALKGLVRLQALVRGHNVRKQAHMTLRCMQALVRVQARVRERRHQLTQDKLRRQPPPHAGDEKPHHHPRVVGDRRAPKRTTGFYGDEGARGRSGYWLEDARDDEGVGDEEGGGGGEGDGRAYWKDFPLDGWGGRRRLSPDAMRTGAAQLKDDAVIRRERALAYAFTCQQHEEERPQWGWNWLERWMATQQWQSRHLASPLQDPYLSCATLHHEDLSEKTVEMDPGRSPADVSRYPDRPRPEPDGCTRAGAVPSYMAATHSARAKFRPNSAAATKQRRAAPAHAGHWNPSTRTAATSCGGDSSSSGGSLAAILHLAQRSPGPRPLPPAAPGGGLRPLQPRWAPTGYSPDSSGGEERTPPFVARRRSNYV</sequence>
<evidence type="ECO:0000256" key="3">
    <source>
        <dbReference type="ARBA" id="ARBA00024378"/>
    </source>
</evidence>
<dbReference type="InterPro" id="IPR000048">
    <property type="entry name" value="IQ_motif_EF-hand-BS"/>
</dbReference>
<protein>
    <submittedName>
        <fullName evidence="6">Protein IQ-DOMAIN 1</fullName>
    </submittedName>
</protein>
<comment type="similarity">
    <text evidence="2">Belongs to the IQD family.</text>
</comment>
<evidence type="ECO:0000256" key="4">
    <source>
        <dbReference type="SAM" id="MobiDB-lite"/>
    </source>
</evidence>
<dbReference type="Gene3D" id="1.20.5.190">
    <property type="match status" value="1"/>
</dbReference>
<organism evidence="6">
    <name type="scientific">Anthurium amnicola</name>
    <dbReference type="NCBI Taxonomy" id="1678845"/>
    <lineage>
        <taxon>Eukaryota</taxon>
        <taxon>Viridiplantae</taxon>
        <taxon>Streptophyta</taxon>
        <taxon>Embryophyta</taxon>
        <taxon>Tracheophyta</taxon>
        <taxon>Spermatophyta</taxon>
        <taxon>Magnoliopsida</taxon>
        <taxon>Liliopsida</taxon>
        <taxon>Araceae</taxon>
        <taxon>Pothoideae</taxon>
        <taxon>Potheae</taxon>
        <taxon>Anthurium</taxon>
    </lineage>
</organism>
<feature type="region of interest" description="Disordered" evidence="4">
    <location>
        <begin position="134"/>
        <end position="178"/>
    </location>
</feature>
<evidence type="ECO:0000256" key="1">
    <source>
        <dbReference type="ARBA" id="ARBA00022860"/>
    </source>
</evidence>
<feature type="region of interest" description="Disordered" evidence="4">
    <location>
        <begin position="192"/>
        <end position="212"/>
    </location>
</feature>
<dbReference type="Pfam" id="PF13178">
    <property type="entry name" value="DUF4005"/>
    <property type="match status" value="1"/>
</dbReference>
<gene>
    <name evidence="6" type="primary">IQD1_25</name>
    <name evidence="6" type="ORF">g.119372</name>
</gene>
<feature type="region of interest" description="Disordered" evidence="4">
    <location>
        <begin position="307"/>
        <end position="459"/>
    </location>
</feature>
<feature type="compositionally biased region" description="Acidic residues" evidence="4">
    <location>
        <begin position="192"/>
        <end position="202"/>
    </location>
</feature>
<dbReference type="InterPro" id="IPR025064">
    <property type="entry name" value="DUF4005"/>
</dbReference>
<evidence type="ECO:0000256" key="2">
    <source>
        <dbReference type="ARBA" id="ARBA00024341"/>
    </source>
</evidence>
<evidence type="ECO:0000259" key="5">
    <source>
        <dbReference type="Pfam" id="PF13178"/>
    </source>
</evidence>
<keyword evidence="1" id="KW-0112">Calmodulin-binding</keyword>
<proteinExistence type="inferred from homology"/>
<dbReference type="SMART" id="SM00015">
    <property type="entry name" value="IQ"/>
    <property type="match status" value="2"/>
</dbReference>
<dbReference type="GO" id="GO:0005516">
    <property type="term" value="F:calmodulin binding"/>
    <property type="evidence" value="ECO:0007669"/>
    <property type="project" value="UniProtKB-KW"/>
</dbReference>
<feature type="domain" description="DUF4005" evidence="5">
    <location>
        <begin position="318"/>
        <end position="375"/>
    </location>
</feature>
<dbReference type="EMBL" id="GDJX01026499">
    <property type="protein sequence ID" value="JAT41437.1"/>
    <property type="molecule type" value="Transcribed_RNA"/>
</dbReference>
<dbReference type="AlphaFoldDB" id="A0A1D1XGA9"/>
<dbReference type="PANTHER" id="PTHR32295:SF33">
    <property type="entry name" value="PROTEIN IQ-DOMAIN 21"/>
    <property type="match status" value="1"/>
</dbReference>
<accession>A0A1D1XGA9</accession>
<comment type="subunit">
    <text evidence="3">Binds to multiple calmodulin (CaM) in the presence of Ca(2+) and CaM-like proteins.</text>
</comment>